<protein>
    <submittedName>
        <fullName evidence="3">Mac 1</fullName>
    </submittedName>
</protein>
<gene>
    <name evidence="3" type="ORF">ERS852397_03350</name>
</gene>
<dbReference type="SUPFAM" id="SSF54001">
    <property type="entry name" value="Cysteine proteinases"/>
    <property type="match status" value="1"/>
</dbReference>
<evidence type="ECO:0000313" key="4">
    <source>
        <dbReference type="Proteomes" id="UP000095517"/>
    </source>
</evidence>
<dbReference type="GO" id="GO:0008233">
    <property type="term" value="F:peptidase activity"/>
    <property type="evidence" value="ECO:0007669"/>
    <property type="project" value="InterPro"/>
</dbReference>
<proteinExistence type="predicted"/>
<dbReference type="EMBL" id="CYZH01000025">
    <property type="protein sequence ID" value="CUP03371.1"/>
    <property type="molecule type" value="Genomic_DNA"/>
</dbReference>
<dbReference type="RefSeq" id="WP_055279727.1">
    <property type="nucleotide sequence ID" value="NZ_CABIXA010000025.1"/>
</dbReference>
<feature type="region of interest" description="Disordered" evidence="1">
    <location>
        <begin position="32"/>
        <end position="88"/>
    </location>
</feature>
<sequence length="364" mass="41742">MERFKIFILVLSIVSLSVFLDGCDKDEPLDEVIIPPLEEINPENEKPDPEKPDPDPEPEKPDPDPEPEKPDPDPEPEKPDPDPEPEIPQEWAGKVVWTHGLTGMPDPQMWEYAYLTPSKVRGLKWNKAYGWFDCNKKDVWGEQPNSDNNLCWAASVSNIIYWWLEQNKEYVNRFGYDGPSRYNGSLDCEVFDFYKKNFSNTGNNVAAALNWFFTGKFLNGAKQEAGFFKEVLGEDCSVCETCQSFRYRFTEIIKEALSGQKAIGCAHSFGRQTHAINIWGAEFDSQGEITYLYITDNNDTDLENNLDNGTLTKAGMIRKPIQIRDGIPFMESSVPGCFTIRILELNFMGLKKAEWKKYFQKFFC</sequence>
<dbReference type="STRING" id="338188.ERS852397_03350"/>
<reference evidence="3 4" key="1">
    <citation type="submission" date="2015-09" db="EMBL/GenBank/DDBJ databases">
        <authorList>
            <consortium name="Pathogen Informatics"/>
        </authorList>
    </citation>
    <scope>NUCLEOTIDE SEQUENCE [LARGE SCALE GENOMIC DNA]</scope>
    <source>
        <strain evidence="3 4">2789STDY5608840</strain>
    </source>
</reference>
<dbReference type="Gene3D" id="3.90.70.10">
    <property type="entry name" value="Cysteine proteinases"/>
    <property type="match status" value="1"/>
</dbReference>
<dbReference type="Proteomes" id="UP000095517">
    <property type="component" value="Unassembled WGS sequence"/>
</dbReference>
<feature type="domain" description="Ig protease IdeS" evidence="2">
    <location>
        <begin position="224"/>
        <end position="304"/>
    </location>
</feature>
<dbReference type="InterPro" id="IPR015117">
    <property type="entry name" value="IdeS"/>
</dbReference>
<evidence type="ECO:0000313" key="3">
    <source>
        <dbReference type="EMBL" id="CUP03371.1"/>
    </source>
</evidence>
<feature type="domain" description="Ig protease IdeS" evidence="2">
    <location>
        <begin position="127"/>
        <end position="174"/>
    </location>
</feature>
<dbReference type="AlphaFoldDB" id="A0A174JXM7"/>
<accession>A0A174JXM7</accession>
<dbReference type="InterPro" id="IPR038765">
    <property type="entry name" value="Papain-like_cys_pep_sf"/>
</dbReference>
<feature type="compositionally biased region" description="Basic and acidic residues" evidence="1">
    <location>
        <begin position="43"/>
        <end position="81"/>
    </location>
</feature>
<name>A0A174JXM7_9BACE</name>
<evidence type="ECO:0000256" key="1">
    <source>
        <dbReference type="SAM" id="MobiDB-lite"/>
    </source>
</evidence>
<dbReference type="Pfam" id="PF09028">
    <property type="entry name" value="Mac-1"/>
    <property type="match status" value="2"/>
</dbReference>
<organism evidence="3 4">
    <name type="scientific">Bacteroides finegoldii</name>
    <dbReference type="NCBI Taxonomy" id="338188"/>
    <lineage>
        <taxon>Bacteria</taxon>
        <taxon>Pseudomonadati</taxon>
        <taxon>Bacteroidota</taxon>
        <taxon>Bacteroidia</taxon>
        <taxon>Bacteroidales</taxon>
        <taxon>Bacteroidaceae</taxon>
        <taxon>Bacteroides</taxon>
    </lineage>
</organism>
<evidence type="ECO:0000259" key="2">
    <source>
        <dbReference type="Pfam" id="PF09028"/>
    </source>
</evidence>